<dbReference type="InterPro" id="IPR017871">
    <property type="entry name" value="ABC_transporter-like_CS"/>
</dbReference>
<feature type="domain" description="ABC transporter" evidence="5">
    <location>
        <begin position="3"/>
        <end position="230"/>
    </location>
</feature>
<keyword evidence="4 6" id="KW-0067">ATP-binding</keyword>
<dbReference type="Gene3D" id="3.40.50.300">
    <property type="entry name" value="P-loop containing nucleotide triphosphate hydrolases"/>
    <property type="match status" value="1"/>
</dbReference>
<dbReference type="SMART" id="SM00382">
    <property type="entry name" value="AAA"/>
    <property type="match status" value="1"/>
</dbReference>
<dbReference type="PROSITE" id="PS00211">
    <property type="entry name" value="ABC_TRANSPORTER_1"/>
    <property type="match status" value="1"/>
</dbReference>
<comment type="similarity">
    <text evidence="1">Belongs to the ABC transporter superfamily.</text>
</comment>
<name>A0A9X2HKL3_9MICC</name>
<dbReference type="PANTHER" id="PTHR43553:SF24">
    <property type="entry name" value="ENERGY-COUPLING FACTOR TRANSPORTER ATP-BINDING PROTEIN ECFA1"/>
    <property type="match status" value="1"/>
</dbReference>
<evidence type="ECO:0000256" key="2">
    <source>
        <dbReference type="ARBA" id="ARBA00022448"/>
    </source>
</evidence>
<dbReference type="GO" id="GO:0005524">
    <property type="term" value="F:ATP binding"/>
    <property type="evidence" value="ECO:0007669"/>
    <property type="project" value="UniProtKB-KW"/>
</dbReference>
<proteinExistence type="inferred from homology"/>
<accession>A0A9X2HKL3</accession>
<sequence>MSVVLDAVTVEADGPSGPAVLLDAVSCELAAPTTAVIGENGSGKSTLTKAVAGLVRPASGTITVDGVPTVGHAKRLRRSVGFVFSNPGAQAIMPTVREDVALSLRGLGLGRAEAAARVDAALAEHGLTELAERACQTLSSGQMQRLALCSVLVRRPRLVIADEPTSLLDARHRRIIADRLLAPAAPQVLLVTHDMDLAARCEEAILVKDGRLHARGRPECVIAAYEETLA</sequence>
<protein>
    <submittedName>
        <fullName evidence="6">Energy-coupling factor ABC transporter ATP-binding protein</fullName>
    </submittedName>
</protein>
<keyword evidence="2" id="KW-0813">Transport</keyword>
<dbReference type="GO" id="GO:0043190">
    <property type="term" value="C:ATP-binding cassette (ABC) transporter complex"/>
    <property type="evidence" value="ECO:0007669"/>
    <property type="project" value="TreeGrafter"/>
</dbReference>
<evidence type="ECO:0000256" key="3">
    <source>
        <dbReference type="ARBA" id="ARBA00022741"/>
    </source>
</evidence>
<dbReference type="SUPFAM" id="SSF52540">
    <property type="entry name" value="P-loop containing nucleoside triphosphate hydrolases"/>
    <property type="match status" value="1"/>
</dbReference>
<evidence type="ECO:0000313" key="6">
    <source>
        <dbReference type="EMBL" id="MCP3425983.1"/>
    </source>
</evidence>
<keyword evidence="3" id="KW-0547">Nucleotide-binding</keyword>
<evidence type="ECO:0000313" key="7">
    <source>
        <dbReference type="Proteomes" id="UP001139502"/>
    </source>
</evidence>
<dbReference type="AlphaFoldDB" id="A0A9X2HKL3"/>
<evidence type="ECO:0000256" key="1">
    <source>
        <dbReference type="ARBA" id="ARBA00005417"/>
    </source>
</evidence>
<organism evidence="6 7">
    <name type="scientific">Rothia santali</name>
    <dbReference type="NCBI Taxonomy" id="2949643"/>
    <lineage>
        <taxon>Bacteria</taxon>
        <taxon>Bacillati</taxon>
        <taxon>Actinomycetota</taxon>
        <taxon>Actinomycetes</taxon>
        <taxon>Micrococcales</taxon>
        <taxon>Micrococcaceae</taxon>
        <taxon>Rothia</taxon>
    </lineage>
</organism>
<dbReference type="InterPro" id="IPR003593">
    <property type="entry name" value="AAA+_ATPase"/>
</dbReference>
<evidence type="ECO:0000259" key="5">
    <source>
        <dbReference type="PROSITE" id="PS50893"/>
    </source>
</evidence>
<dbReference type="InterPro" id="IPR050095">
    <property type="entry name" value="ECF_ABC_transporter_ATP-bd"/>
</dbReference>
<keyword evidence="7" id="KW-1185">Reference proteome</keyword>
<dbReference type="GO" id="GO:0016887">
    <property type="term" value="F:ATP hydrolysis activity"/>
    <property type="evidence" value="ECO:0007669"/>
    <property type="project" value="InterPro"/>
</dbReference>
<dbReference type="InterPro" id="IPR003439">
    <property type="entry name" value="ABC_transporter-like_ATP-bd"/>
</dbReference>
<dbReference type="GO" id="GO:0042626">
    <property type="term" value="F:ATPase-coupled transmembrane transporter activity"/>
    <property type="evidence" value="ECO:0007669"/>
    <property type="project" value="TreeGrafter"/>
</dbReference>
<dbReference type="EMBL" id="JANAFB010000017">
    <property type="protein sequence ID" value="MCP3425983.1"/>
    <property type="molecule type" value="Genomic_DNA"/>
</dbReference>
<dbReference type="RefSeq" id="WP_254166444.1">
    <property type="nucleotide sequence ID" value="NZ_JANAFB010000017.1"/>
</dbReference>
<dbReference type="PANTHER" id="PTHR43553">
    <property type="entry name" value="HEAVY METAL TRANSPORTER"/>
    <property type="match status" value="1"/>
</dbReference>
<dbReference type="Pfam" id="PF00005">
    <property type="entry name" value="ABC_tran"/>
    <property type="match status" value="1"/>
</dbReference>
<dbReference type="InterPro" id="IPR015856">
    <property type="entry name" value="ABC_transpr_CbiO/EcfA_su"/>
</dbReference>
<reference evidence="6" key="1">
    <citation type="submission" date="2022-06" db="EMBL/GenBank/DDBJ databases">
        <title>Rothia sp. isolated from sandalwood seedling.</title>
        <authorList>
            <person name="Tuikhar N."/>
            <person name="Kirdat K."/>
            <person name="Thorat V."/>
            <person name="Swetha P."/>
            <person name="Padma S."/>
            <person name="Sundararaj R."/>
            <person name="Yadav A."/>
        </authorList>
    </citation>
    <scope>NUCLEOTIDE SEQUENCE</scope>
    <source>
        <strain evidence="6">AR01</strain>
    </source>
</reference>
<gene>
    <name evidence="6" type="ORF">NBM05_08190</name>
</gene>
<dbReference type="PROSITE" id="PS50893">
    <property type="entry name" value="ABC_TRANSPORTER_2"/>
    <property type="match status" value="1"/>
</dbReference>
<comment type="caution">
    <text evidence="6">The sequence shown here is derived from an EMBL/GenBank/DDBJ whole genome shotgun (WGS) entry which is preliminary data.</text>
</comment>
<dbReference type="CDD" id="cd03225">
    <property type="entry name" value="ABC_cobalt_CbiO_domain1"/>
    <property type="match status" value="1"/>
</dbReference>
<evidence type="ECO:0000256" key="4">
    <source>
        <dbReference type="ARBA" id="ARBA00022840"/>
    </source>
</evidence>
<dbReference type="Proteomes" id="UP001139502">
    <property type="component" value="Unassembled WGS sequence"/>
</dbReference>
<dbReference type="InterPro" id="IPR027417">
    <property type="entry name" value="P-loop_NTPase"/>
</dbReference>